<gene>
    <name evidence="6" type="ORF">HPULCUR_006888</name>
</gene>
<comment type="caution">
    <text evidence="6">The sequence shown here is derived from an EMBL/GenBank/DDBJ whole genome shotgun (WGS) entry which is preliminary data.</text>
</comment>
<dbReference type="Gene3D" id="1.10.510.10">
    <property type="entry name" value="Transferase(Phosphotransferase) domain 1"/>
    <property type="match status" value="1"/>
</dbReference>
<dbReference type="PANTHER" id="PTHR48014:SF21">
    <property type="entry name" value="SERINE_THREONINE-PROTEIN KINASE FRAY2"/>
    <property type="match status" value="1"/>
</dbReference>
<dbReference type="InterPro" id="IPR047173">
    <property type="entry name" value="STRAD_A/B-like"/>
</dbReference>
<organism evidence="6 7">
    <name type="scientific">Helicostylum pulchrum</name>
    <dbReference type="NCBI Taxonomy" id="562976"/>
    <lineage>
        <taxon>Eukaryota</taxon>
        <taxon>Fungi</taxon>
        <taxon>Fungi incertae sedis</taxon>
        <taxon>Mucoromycota</taxon>
        <taxon>Mucoromycotina</taxon>
        <taxon>Mucoromycetes</taxon>
        <taxon>Mucorales</taxon>
        <taxon>Mucorineae</taxon>
        <taxon>Mucoraceae</taxon>
        <taxon>Helicostylum</taxon>
    </lineage>
</organism>
<feature type="region of interest" description="Disordered" evidence="4">
    <location>
        <begin position="619"/>
        <end position="640"/>
    </location>
</feature>
<keyword evidence="2" id="KW-0547">Nucleotide-binding</keyword>
<feature type="region of interest" description="Disordered" evidence="4">
    <location>
        <begin position="1"/>
        <end position="65"/>
    </location>
</feature>
<evidence type="ECO:0000256" key="2">
    <source>
        <dbReference type="PROSITE-ProRule" id="PRU10141"/>
    </source>
</evidence>
<dbReference type="PANTHER" id="PTHR48014">
    <property type="entry name" value="SERINE/THREONINE-PROTEIN KINASE FRAY2"/>
    <property type="match status" value="1"/>
</dbReference>
<feature type="compositionally biased region" description="Low complexity" evidence="4">
    <location>
        <begin position="456"/>
        <end position="485"/>
    </location>
</feature>
<evidence type="ECO:0000259" key="5">
    <source>
        <dbReference type="PROSITE" id="PS50011"/>
    </source>
</evidence>
<feature type="compositionally biased region" description="Basic and acidic residues" evidence="4">
    <location>
        <begin position="442"/>
        <end position="452"/>
    </location>
</feature>
<feature type="region of interest" description="Disordered" evidence="4">
    <location>
        <begin position="417"/>
        <end position="488"/>
    </location>
</feature>
<sequence length="814" mass="90170">MPQSLHNSLSFLKSANQSSSSLERSPSSSRSRSGSIFRAISLHPSSTTNQAPMTPISRTSTNNSTRFNFEEAEPGFSSNPEDFEIKNPIGYGSSAVVYKAIYKPRNTRVAVKMIDLDLFERNQIDELRRETALMALSKHPNVLKVHGSFVSGSKLYIATPYLSGGSCLDIMKNGFKDGFEESVIATILKQALEGLIYLHKNTHIHRDVKAGNLLMDDQGTVLLADFGVSSSLTENNEVRKTFVGTPCWMAPEVMEQSGYDFKADIWSFGITAIELATGHAPFAKFSPMKVLMMTLNQSPPTLNRDQTKYKYTRTFKEMIDTCLCKDPSKRVSQHSSSVRPAAEKLLLHPFFKQAKKKDYLIKTVLACVPSLDQRAHKKLGFKQVTIENTDQWDFDTAPDDDKLTTAPIQKQHISFLTTTTKDLPSPVPSEPDAPSATKKSRFVIEETNDKNEVTISSQRSLSPNNLSSSPNNNHNSILSADSSSSNTWQSAMGLGLGISSSSSPTIAAALQDNNQVKKGRFSLNQQQQQPPIRTSNMPIVVDSPQLEAIPMSRITSNDSTRDRKSRFEVQHLSTLIDTTAPPPAPAPMSNSSHDQPFFKHGRSLSRDSVGKVSRFSIEKDDGQDSVHPFETTTTTRSASPEYRKKGRFELTGGMTTGERLESPQTTLNSTSNQASFAASMAKTHQRSPSADQGSIYHHMEALLKQTESQKNMLQELMYGLSNGGGQNIPRNSIDIRKMSNSSDTKPTVQTKITSTMDHLQQLLNTSSREKERLLKENEALKKEIDRLRKLQLSPSILKPSVSFHIADSTTHDPL</sequence>
<keyword evidence="2" id="KW-0067">ATP-binding</keyword>
<comment type="similarity">
    <text evidence="1">Belongs to the protein kinase superfamily. STE Ser/Thr protein kinase family. STE20 subfamily.</text>
</comment>
<feature type="region of interest" description="Disordered" evidence="4">
    <location>
        <begin position="577"/>
        <end position="605"/>
    </location>
</feature>
<feature type="domain" description="Protein kinase" evidence="5">
    <location>
        <begin position="83"/>
        <end position="351"/>
    </location>
</feature>
<feature type="binding site" evidence="2">
    <location>
        <position position="112"/>
    </location>
    <ligand>
        <name>ATP</name>
        <dbReference type="ChEBI" id="CHEBI:30616"/>
    </ligand>
</feature>
<reference evidence="6 7" key="1">
    <citation type="submission" date="2024-04" db="EMBL/GenBank/DDBJ databases">
        <title>genome sequences of Mucor flavus KT1a and Helicostylum pulchrum KT1b strains isolation_sourced from the surface of a dry-aged beef.</title>
        <authorList>
            <person name="Toyotome T."/>
            <person name="Hosono M."/>
            <person name="Torimaru M."/>
            <person name="Fukuda K."/>
            <person name="Mikami N."/>
        </authorList>
    </citation>
    <scope>NUCLEOTIDE SEQUENCE [LARGE SCALE GENOMIC DNA]</scope>
    <source>
        <strain evidence="6 7">KT1b</strain>
    </source>
</reference>
<evidence type="ECO:0000256" key="1">
    <source>
        <dbReference type="ARBA" id="ARBA00008874"/>
    </source>
</evidence>
<dbReference type="PROSITE" id="PS00107">
    <property type="entry name" value="PROTEIN_KINASE_ATP"/>
    <property type="match status" value="1"/>
</dbReference>
<evidence type="ECO:0000256" key="4">
    <source>
        <dbReference type="SAM" id="MobiDB-lite"/>
    </source>
</evidence>
<evidence type="ECO:0000313" key="6">
    <source>
        <dbReference type="EMBL" id="GAA5801442.1"/>
    </source>
</evidence>
<dbReference type="Proteomes" id="UP001476247">
    <property type="component" value="Unassembled WGS sequence"/>
</dbReference>
<keyword evidence="3" id="KW-0175">Coiled coil</keyword>
<dbReference type="InterPro" id="IPR017441">
    <property type="entry name" value="Protein_kinase_ATP_BS"/>
</dbReference>
<accession>A0ABP9Y557</accession>
<feature type="compositionally biased region" description="Low complexity" evidence="4">
    <location>
        <begin position="18"/>
        <end position="35"/>
    </location>
</feature>
<keyword evidence="7" id="KW-1185">Reference proteome</keyword>
<evidence type="ECO:0000256" key="3">
    <source>
        <dbReference type="SAM" id="Coils"/>
    </source>
</evidence>
<feature type="compositionally biased region" description="Polar residues" evidence="4">
    <location>
        <begin position="1"/>
        <end position="17"/>
    </location>
</feature>
<dbReference type="Gene3D" id="3.30.200.20">
    <property type="entry name" value="Phosphorylase Kinase, domain 1"/>
    <property type="match status" value="1"/>
</dbReference>
<feature type="coiled-coil region" evidence="3">
    <location>
        <begin position="756"/>
        <end position="790"/>
    </location>
</feature>
<evidence type="ECO:0000313" key="7">
    <source>
        <dbReference type="Proteomes" id="UP001476247"/>
    </source>
</evidence>
<dbReference type="InterPro" id="IPR011009">
    <property type="entry name" value="Kinase-like_dom_sf"/>
</dbReference>
<protein>
    <recommendedName>
        <fullName evidence="5">Protein kinase domain-containing protein</fullName>
    </recommendedName>
</protein>
<dbReference type="Pfam" id="PF00069">
    <property type="entry name" value="Pkinase"/>
    <property type="match status" value="1"/>
</dbReference>
<dbReference type="SMART" id="SM00220">
    <property type="entry name" value="S_TKc"/>
    <property type="match status" value="1"/>
</dbReference>
<dbReference type="EMBL" id="BAABUJ010000019">
    <property type="protein sequence ID" value="GAA5801442.1"/>
    <property type="molecule type" value="Genomic_DNA"/>
</dbReference>
<proteinExistence type="inferred from homology"/>
<dbReference type="PROSITE" id="PS50011">
    <property type="entry name" value="PROTEIN_KINASE_DOM"/>
    <property type="match status" value="1"/>
</dbReference>
<feature type="compositionally biased region" description="Polar residues" evidence="4">
    <location>
        <begin position="43"/>
        <end position="65"/>
    </location>
</feature>
<dbReference type="SUPFAM" id="SSF56112">
    <property type="entry name" value="Protein kinase-like (PK-like)"/>
    <property type="match status" value="1"/>
</dbReference>
<dbReference type="InterPro" id="IPR000719">
    <property type="entry name" value="Prot_kinase_dom"/>
</dbReference>
<name>A0ABP9Y557_9FUNG</name>